<evidence type="ECO:0000256" key="4">
    <source>
        <dbReference type="ARBA" id="ARBA00022723"/>
    </source>
</evidence>
<dbReference type="GO" id="GO:0051537">
    <property type="term" value="F:2 iron, 2 sulfur cluster binding"/>
    <property type="evidence" value="ECO:0007669"/>
    <property type="project" value="UniProtKB-KW"/>
</dbReference>
<accession>A0AAD3CLL8</accession>
<feature type="domain" description="2Fe-2S ferredoxin-type" evidence="9">
    <location>
        <begin position="33"/>
        <end position="145"/>
    </location>
</feature>
<protein>
    <recommendedName>
        <fullName evidence="9">2Fe-2S ferredoxin-type domain-containing protein</fullName>
    </recommendedName>
</protein>
<evidence type="ECO:0000256" key="8">
    <source>
        <dbReference type="ARBA" id="ARBA00034078"/>
    </source>
</evidence>
<reference evidence="10 11" key="1">
    <citation type="journal article" date="2021" name="Sci. Rep.">
        <title>The genome of the diatom Chaetoceros tenuissimus carries an ancient integrated fragment of an extant virus.</title>
        <authorList>
            <person name="Hongo Y."/>
            <person name="Kimura K."/>
            <person name="Takaki Y."/>
            <person name="Yoshida Y."/>
            <person name="Baba S."/>
            <person name="Kobayashi G."/>
            <person name="Nagasaki K."/>
            <person name="Hano T."/>
            <person name="Tomaru Y."/>
        </authorList>
    </citation>
    <scope>NUCLEOTIDE SEQUENCE [LARGE SCALE GENOMIC DNA]</scope>
    <source>
        <strain evidence="10 11">NIES-3715</strain>
    </source>
</reference>
<evidence type="ECO:0000259" key="9">
    <source>
        <dbReference type="PROSITE" id="PS51085"/>
    </source>
</evidence>
<keyword evidence="7" id="KW-0411">Iron-sulfur</keyword>
<proteinExistence type="inferred from homology"/>
<evidence type="ECO:0000313" key="10">
    <source>
        <dbReference type="EMBL" id="GFH47949.1"/>
    </source>
</evidence>
<evidence type="ECO:0000256" key="3">
    <source>
        <dbReference type="ARBA" id="ARBA00022714"/>
    </source>
</evidence>
<sequence>MQAIRTKIRPVAAKFRLNPVRHHGGPKISADAPTVQFTFVNPHPSQGKSAADEKLTVTARIGETLLQTAHRHDVDLEGACEGVCACSTCHLIFDEDVFDELEEASEDEEDMLDMAFALTATSRLGCQVKVTEEMEGMEVRLPAATRNFYVDGHIPQPH</sequence>
<comment type="cofactor">
    <cofactor evidence="8">
        <name>[2Fe-2S] cluster</name>
        <dbReference type="ChEBI" id="CHEBI:190135"/>
    </cofactor>
</comment>
<organism evidence="10 11">
    <name type="scientific">Chaetoceros tenuissimus</name>
    <dbReference type="NCBI Taxonomy" id="426638"/>
    <lineage>
        <taxon>Eukaryota</taxon>
        <taxon>Sar</taxon>
        <taxon>Stramenopiles</taxon>
        <taxon>Ochrophyta</taxon>
        <taxon>Bacillariophyta</taxon>
        <taxon>Coscinodiscophyceae</taxon>
        <taxon>Chaetocerotophycidae</taxon>
        <taxon>Chaetocerotales</taxon>
        <taxon>Chaetocerotaceae</taxon>
        <taxon>Chaetoceros</taxon>
    </lineage>
</organism>
<name>A0AAD3CLL8_9STRA</name>
<dbReference type="GO" id="GO:0140647">
    <property type="term" value="P:P450-containing electron transport chain"/>
    <property type="evidence" value="ECO:0007669"/>
    <property type="project" value="InterPro"/>
</dbReference>
<evidence type="ECO:0000256" key="1">
    <source>
        <dbReference type="ARBA" id="ARBA00010914"/>
    </source>
</evidence>
<dbReference type="GO" id="GO:0046872">
    <property type="term" value="F:metal ion binding"/>
    <property type="evidence" value="ECO:0007669"/>
    <property type="project" value="UniProtKB-KW"/>
</dbReference>
<evidence type="ECO:0000313" key="11">
    <source>
        <dbReference type="Proteomes" id="UP001054902"/>
    </source>
</evidence>
<dbReference type="CDD" id="cd00207">
    <property type="entry name" value="fer2"/>
    <property type="match status" value="1"/>
</dbReference>
<dbReference type="Gene3D" id="3.10.20.30">
    <property type="match status" value="1"/>
</dbReference>
<dbReference type="PANTHER" id="PTHR23426:SF72">
    <property type="entry name" value="2FE-2S FERREDOXIN-TYPE DOMAIN-CONTAINING PROTEIN"/>
    <property type="match status" value="1"/>
</dbReference>
<evidence type="ECO:0000256" key="5">
    <source>
        <dbReference type="ARBA" id="ARBA00022982"/>
    </source>
</evidence>
<evidence type="ECO:0000256" key="6">
    <source>
        <dbReference type="ARBA" id="ARBA00023004"/>
    </source>
</evidence>
<dbReference type="InterPro" id="IPR036010">
    <property type="entry name" value="2Fe-2S_ferredoxin-like_sf"/>
</dbReference>
<gene>
    <name evidence="10" type="ORF">CTEN210_04425</name>
</gene>
<dbReference type="InterPro" id="IPR001055">
    <property type="entry name" value="Adrenodoxin-like"/>
</dbReference>
<keyword evidence="11" id="KW-1185">Reference proteome</keyword>
<dbReference type="AlphaFoldDB" id="A0AAD3CLL8"/>
<evidence type="ECO:0000256" key="7">
    <source>
        <dbReference type="ARBA" id="ARBA00023014"/>
    </source>
</evidence>
<comment type="caution">
    <text evidence="10">The sequence shown here is derived from an EMBL/GenBank/DDBJ whole genome shotgun (WGS) entry which is preliminary data.</text>
</comment>
<dbReference type="PRINTS" id="PR00355">
    <property type="entry name" value="ADRENODOXIN"/>
</dbReference>
<dbReference type="EMBL" id="BLLK01000025">
    <property type="protein sequence ID" value="GFH47949.1"/>
    <property type="molecule type" value="Genomic_DNA"/>
</dbReference>
<dbReference type="PROSITE" id="PS51085">
    <property type="entry name" value="2FE2S_FER_2"/>
    <property type="match status" value="1"/>
</dbReference>
<keyword evidence="4" id="KW-0479">Metal-binding</keyword>
<dbReference type="GO" id="GO:0005739">
    <property type="term" value="C:mitochondrion"/>
    <property type="evidence" value="ECO:0007669"/>
    <property type="project" value="TreeGrafter"/>
</dbReference>
<dbReference type="PANTHER" id="PTHR23426">
    <property type="entry name" value="FERREDOXIN/ADRENODOXIN"/>
    <property type="match status" value="1"/>
</dbReference>
<keyword evidence="6" id="KW-0408">Iron</keyword>
<keyword evidence="2" id="KW-0813">Transport</keyword>
<comment type="similarity">
    <text evidence="1">Belongs to the adrenodoxin/putidaredoxin family.</text>
</comment>
<dbReference type="InterPro" id="IPR012675">
    <property type="entry name" value="Beta-grasp_dom_sf"/>
</dbReference>
<dbReference type="InterPro" id="IPR001041">
    <property type="entry name" value="2Fe-2S_ferredoxin-type"/>
</dbReference>
<dbReference type="Proteomes" id="UP001054902">
    <property type="component" value="Unassembled WGS sequence"/>
</dbReference>
<evidence type="ECO:0000256" key="2">
    <source>
        <dbReference type="ARBA" id="ARBA00022448"/>
    </source>
</evidence>
<dbReference type="GO" id="GO:0009055">
    <property type="term" value="F:electron transfer activity"/>
    <property type="evidence" value="ECO:0007669"/>
    <property type="project" value="TreeGrafter"/>
</dbReference>
<dbReference type="SUPFAM" id="SSF54292">
    <property type="entry name" value="2Fe-2S ferredoxin-like"/>
    <property type="match status" value="1"/>
</dbReference>
<keyword evidence="3" id="KW-0001">2Fe-2S</keyword>
<keyword evidence="5" id="KW-0249">Electron transport</keyword>